<protein>
    <submittedName>
        <fullName evidence="3">Putative ribonuclease H1</fullName>
    </submittedName>
</protein>
<dbReference type="SUPFAM" id="SSF55658">
    <property type="entry name" value="L9 N-domain-like"/>
    <property type="match status" value="2"/>
</dbReference>
<feature type="region of interest" description="Disordered" evidence="1">
    <location>
        <begin position="45"/>
        <end position="77"/>
    </location>
</feature>
<dbReference type="InterPro" id="IPR009027">
    <property type="entry name" value="Ribosomal_bL9/RNase_H1_N"/>
</dbReference>
<feature type="compositionally biased region" description="Acidic residues" evidence="1">
    <location>
        <begin position="45"/>
        <end position="56"/>
    </location>
</feature>
<dbReference type="Gene3D" id="3.40.970.10">
    <property type="entry name" value="Ribonuclease H1, N-terminal domain"/>
    <property type="match status" value="2"/>
</dbReference>
<dbReference type="InterPro" id="IPR036397">
    <property type="entry name" value="RNaseH_sf"/>
</dbReference>
<accession>A0A167BXM0</accession>
<dbReference type="Pfam" id="PF01693">
    <property type="entry name" value="Cauli_VI"/>
    <property type="match status" value="2"/>
</dbReference>
<evidence type="ECO:0000259" key="2">
    <source>
        <dbReference type="Pfam" id="PF01693"/>
    </source>
</evidence>
<gene>
    <name evidence="3" type="ORF">AWJ20_3746</name>
</gene>
<reference evidence="3 4" key="1">
    <citation type="submission" date="2016-02" db="EMBL/GenBank/DDBJ databases">
        <title>Complete genome sequence and transcriptome regulation of the pentose utilising yeast Sugiyamaella lignohabitans.</title>
        <authorList>
            <person name="Bellasio M."/>
            <person name="Peymann A."/>
            <person name="Valli M."/>
            <person name="Sipitzky M."/>
            <person name="Graf A."/>
            <person name="Sauer M."/>
            <person name="Marx H."/>
            <person name="Mattanovich D."/>
        </authorList>
    </citation>
    <scope>NUCLEOTIDE SEQUENCE [LARGE SCALE GENOMIC DNA]</scope>
    <source>
        <strain evidence="3 4">CBS 10342</strain>
    </source>
</reference>
<feature type="compositionally biased region" description="Acidic residues" evidence="1">
    <location>
        <begin position="63"/>
        <end position="77"/>
    </location>
</feature>
<evidence type="ECO:0000256" key="1">
    <source>
        <dbReference type="SAM" id="MobiDB-lite"/>
    </source>
</evidence>
<dbReference type="KEGG" id="slb:AWJ20_3746"/>
<dbReference type="SUPFAM" id="SSF53098">
    <property type="entry name" value="Ribonuclease H-like"/>
    <property type="match status" value="1"/>
</dbReference>
<name>A0A167BXM0_9ASCO</name>
<dbReference type="GO" id="GO:0043137">
    <property type="term" value="P:DNA replication, removal of RNA primer"/>
    <property type="evidence" value="ECO:0007669"/>
    <property type="project" value="TreeGrafter"/>
</dbReference>
<dbReference type="GeneID" id="30035801"/>
<keyword evidence="4" id="KW-1185">Reference proteome</keyword>
<dbReference type="InterPro" id="IPR011320">
    <property type="entry name" value="RNase_H1_N"/>
</dbReference>
<evidence type="ECO:0000313" key="4">
    <source>
        <dbReference type="Proteomes" id="UP000189580"/>
    </source>
</evidence>
<dbReference type="InterPro" id="IPR012337">
    <property type="entry name" value="RNaseH-like_sf"/>
</dbReference>
<sequence>MPSQSQKYASCWAGLRNVSGSNIDNRIKWLDRLDSFRLFSQVCEDDSVSSDDDGTDDGYFSRDEEDYSDNDSFSDDDNLGYEDSGDLFGYSTSRIKIYAVKRGREKGIFSELQTALDATYRFSHCAMKSFTNFQAACDYMKYRYYAVQKGHVKGIFRLWANAVEASAMYPGSRMKSFKSLKLAKLFLALTDKSSVVFTDGTIVDGPDRGPWYGIFYGPEHPENEFRRQPGKIQTVERAKIKAISRVLTKTLMCGQKYQQIHSSCKSTVDALTSNESPLPNRDLILNCKVKLKDLAAIGVRLQIIGDQNKDKIDEYREVRELINKAARQ</sequence>
<dbReference type="PANTHER" id="PTHR10642:SF26">
    <property type="entry name" value="RIBONUCLEASE H1"/>
    <property type="match status" value="1"/>
</dbReference>
<dbReference type="AlphaFoldDB" id="A0A167BXM0"/>
<dbReference type="OrthoDB" id="407198at2759"/>
<dbReference type="InterPro" id="IPR037056">
    <property type="entry name" value="RNase_H1_N_sf"/>
</dbReference>
<organism evidence="3 4">
    <name type="scientific">Sugiyamaella lignohabitans</name>
    <dbReference type="NCBI Taxonomy" id="796027"/>
    <lineage>
        <taxon>Eukaryota</taxon>
        <taxon>Fungi</taxon>
        <taxon>Dikarya</taxon>
        <taxon>Ascomycota</taxon>
        <taxon>Saccharomycotina</taxon>
        <taxon>Dipodascomycetes</taxon>
        <taxon>Dipodascales</taxon>
        <taxon>Trichomonascaceae</taxon>
        <taxon>Sugiyamaella</taxon>
    </lineage>
</organism>
<feature type="domain" description="Ribonuclease H1 N-terminal" evidence="2">
    <location>
        <begin position="143"/>
        <end position="186"/>
    </location>
</feature>
<proteinExistence type="predicted"/>
<dbReference type="RefSeq" id="XP_018733429.1">
    <property type="nucleotide sequence ID" value="XM_018880772.1"/>
</dbReference>
<dbReference type="PANTHER" id="PTHR10642">
    <property type="entry name" value="RIBONUCLEASE H1"/>
    <property type="match status" value="1"/>
</dbReference>
<dbReference type="Gene3D" id="3.30.420.10">
    <property type="entry name" value="Ribonuclease H-like superfamily/Ribonuclease H"/>
    <property type="match status" value="1"/>
</dbReference>
<dbReference type="Proteomes" id="UP000189580">
    <property type="component" value="Chromosome c"/>
</dbReference>
<dbReference type="GO" id="GO:0004523">
    <property type="term" value="F:RNA-DNA hybrid ribonuclease activity"/>
    <property type="evidence" value="ECO:0007669"/>
    <property type="project" value="TreeGrafter"/>
</dbReference>
<dbReference type="InterPro" id="IPR050092">
    <property type="entry name" value="RNase_H"/>
</dbReference>
<feature type="domain" description="Ribonuclease H1 N-terminal" evidence="2">
    <location>
        <begin position="96"/>
        <end position="139"/>
    </location>
</feature>
<dbReference type="GO" id="GO:0003676">
    <property type="term" value="F:nucleic acid binding"/>
    <property type="evidence" value="ECO:0007669"/>
    <property type="project" value="InterPro"/>
</dbReference>
<evidence type="ECO:0000313" key="3">
    <source>
        <dbReference type="EMBL" id="ANB10952.1"/>
    </source>
</evidence>
<dbReference type="EMBL" id="CP014500">
    <property type="protein sequence ID" value="ANB10952.1"/>
    <property type="molecule type" value="Genomic_DNA"/>
</dbReference>